<name>A0A1G2DJ59_9BACT</name>
<dbReference type="EMBL" id="MHLO01000001">
    <property type="protein sequence ID" value="OGZ13639.1"/>
    <property type="molecule type" value="Genomic_DNA"/>
</dbReference>
<dbReference type="AlphaFoldDB" id="A0A1G2DJ59"/>
<evidence type="ECO:0000313" key="2">
    <source>
        <dbReference type="Proteomes" id="UP000178636"/>
    </source>
</evidence>
<dbReference type="STRING" id="1798664.A3C93_01320"/>
<comment type="caution">
    <text evidence="1">The sequence shown here is derived from an EMBL/GenBank/DDBJ whole genome shotgun (WGS) entry which is preliminary data.</text>
</comment>
<evidence type="ECO:0000313" key="1">
    <source>
        <dbReference type="EMBL" id="OGZ13639.1"/>
    </source>
</evidence>
<sequence>MDHEGRTFLLRSALFLLPLLLLFVYTESFLRNIPSTYGIKKSALERQLKDIEVLALGASHTFFGVDPALFSRKGFNLADQSQSFFYDNALVKKYAKEMPQLRCVLLDASYFSLGYELHDSPEVWRDYFYYNIWGVRHPELTLDSRAYSYLMLYTSQSALGYLLHGAPSWSELDETGWYRVDVGSPVTTVRGKERVAYHSGLIREENYAKNMEYLREMLSMLKGRGVGVGIVSPPTNEAYYQFLDPSVERKNEALFGGLCQAYGCLRFDYSRDGRFTALELFRDNDHLNALGAEKFSTILDKEVLPKICHE</sequence>
<protein>
    <recommendedName>
        <fullName evidence="3">SGNH hydrolase-type esterase domain-containing protein</fullName>
    </recommendedName>
</protein>
<proteinExistence type="predicted"/>
<accession>A0A1G2DJ59</accession>
<reference evidence="1 2" key="1">
    <citation type="journal article" date="2016" name="Nat. Commun.">
        <title>Thousands of microbial genomes shed light on interconnected biogeochemical processes in an aquifer system.</title>
        <authorList>
            <person name="Anantharaman K."/>
            <person name="Brown C.T."/>
            <person name="Hug L.A."/>
            <person name="Sharon I."/>
            <person name="Castelle C.J."/>
            <person name="Probst A.J."/>
            <person name="Thomas B.C."/>
            <person name="Singh A."/>
            <person name="Wilkins M.J."/>
            <person name="Karaoz U."/>
            <person name="Brodie E.L."/>
            <person name="Williams K.H."/>
            <person name="Hubbard S.S."/>
            <person name="Banfield J.F."/>
        </authorList>
    </citation>
    <scope>NUCLEOTIDE SEQUENCE [LARGE SCALE GENOMIC DNA]</scope>
</reference>
<gene>
    <name evidence="1" type="ORF">A3C93_01320</name>
</gene>
<dbReference type="Proteomes" id="UP000178636">
    <property type="component" value="Unassembled WGS sequence"/>
</dbReference>
<organism evidence="1 2">
    <name type="scientific">Candidatus Lloydbacteria bacterium RIFCSPHIGHO2_02_FULL_54_17</name>
    <dbReference type="NCBI Taxonomy" id="1798664"/>
    <lineage>
        <taxon>Bacteria</taxon>
        <taxon>Candidatus Lloydiibacteriota</taxon>
    </lineage>
</organism>
<evidence type="ECO:0008006" key="3">
    <source>
        <dbReference type="Google" id="ProtNLM"/>
    </source>
</evidence>